<evidence type="ECO:0000313" key="2">
    <source>
        <dbReference type="EMBL" id="KAI3406041.2"/>
    </source>
</evidence>
<dbReference type="Proteomes" id="UP001202479">
    <property type="component" value="Unassembled WGS sequence"/>
</dbReference>
<name>A0AAI9WZ49_9ASCO</name>
<dbReference type="GeneID" id="73378877"/>
<keyword evidence="1" id="KW-0175">Coiled coil</keyword>
<evidence type="ECO:0000313" key="3">
    <source>
        <dbReference type="Proteomes" id="UP001202479"/>
    </source>
</evidence>
<keyword evidence="3" id="KW-1185">Reference proteome</keyword>
<sequence length="454" mass="52554">MSNLPPQYLEQIHNSLNQAFDYCTREDKLKIEKLEAKIHILERCSQEDHVKITNLENEILNLKQTIESQQKDIEKLKQETARGANRVSISPKRELSAAASYELGDNAPGKTKCAIENVHLLPTQYSDTEDEVALSEMASSPVKIDGQCIVKQSAAEHASSPINVSPKRRLSSIKTSSSPGTTIKLRKLNDHISGNGIFKIKSEENKLSSLAVDLELKQDLFNNRPGSLLHHEQRDESPLPLYMKRESDEVYGDVEEIADSQEDDAIYSTPSSQKTSSSPIVIPKHLNSVLQTRQYLTQYYTDKFVTDPSFKINLSRHPIKRLSWDFSDFKLNLNYQPGNFSQFIRRHNIMDKTKFDKYKTFYKLSEDQQFEDKLSQIFDKFESPPGFMKSEFPDTQELQERKKIVRERQSKRINRRLESCTIVIDQEQIGEFVFSLDILNRYVVHNRWYRQPSR</sequence>
<comment type="caution">
    <text evidence="2">The sequence shown here is derived from an EMBL/GenBank/DDBJ whole genome shotgun (WGS) entry which is preliminary data.</text>
</comment>
<proteinExistence type="predicted"/>
<dbReference type="RefSeq" id="XP_049181786.1">
    <property type="nucleotide sequence ID" value="XM_049322365.1"/>
</dbReference>
<organism evidence="2 3">
    <name type="scientific">Candida oxycetoniae</name>
    <dbReference type="NCBI Taxonomy" id="497107"/>
    <lineage>
        <taxon>Eukaryota</taxon>
        <taxon>Fungi</taxon>
        <taxon>Dikarya</taxon>
        <taxon>Ascomycota</taxon>
        <taxon>Saccharomycotina</taxon>
        <taxon>Pichiomycetes</taxon>
        <taxon>Debaryomycetaceae</taxon>
        <taxon>Candida/Lodderomyces clade</taxon>
        <taxon>Candida</taxon>
    </lineage>
</organism>
<reference evidence="2" key="1">
    <citation type="journal article" date="2022" name="DNA Res.">
        <title>Genome analysis of five recently described species of the CUG-Ser clade uncovers Candida theae as a new hybrid lineage with pathogenic potential in the Candida parapsilosis species complex.</title>
        <authorList>
            <person name="Mixao V."/>
            <person name="Del Olmo V."/>
            <person name="Hegedusova E."/>
            <person name="Saus E."/>
            <person name="Pryszcz L."/>
            <person name="Cillingova A."/>
            <person name="Nosek J."/>
            <person name="Gabaldon T."/>
        </authorList>
    </citation>
    <scope>NUCLEOTIDE SEQUENCE</scope>
    <source>
        <strain evidence="2">CBS 10844</strain>
    </source>
</reference>
<protein>
    <submittedName>
        <fullName evidence="2">Uncharacterized protein</fullName>
    </submittedName>
</protein>
<accession>A0AAI9WZ49</accession>
<gene>
    <name evidence="2" type="ORF">KGF56_001260</name>
</gene>
<dbReference type="EMBL" id="JAHUZD010000026">
    <property type="protein sequence ID" value="KAI3406041.2"/>
    <property type="molecule type" value="Genomic_DNA"/>
</dbReference>
<feature type="coiled-coil region" evidence="1">
    <location>
        <begin position="52"/>
        <end position="86"/>
    </location>
</feature>
<evidence type="ECO:0000256" key="1">
    <source>
        <dbReference type="SAM" id="Coils"/>
    </source>
</evidence>
<dbReference type="AlphaFoldDB" id="A0AAI9WZ49"/>